<dbReference type="InterPro" id="IPR012327">
    <property type="entry name" value="MeTrfase_D12"/>
</dbReference>
<keyword evidence="3" id="KW-0949">S-adenosyl-L-methionine</keyword>
<dbReference type="GO" id="GO:0032259">
    <property type="term" value="P:methylation"/>
    <property type="evidence" value="ECO:0007669"/>
    <property type="project" value="UniProtKB-KW"/>
</dbReference>
<dbReference type="RefSeq" id="WP_367951974.1">
    <property type="nucleotide sequence ID" value="NZ_JBDPGJ010000001.1"/>
</dbReference>
<comment type="caution">
    <text evidence="4">The sequence shown here is derived from an EMBL/GenBank/DDBJ whole genome shotgun (WGS) entry which is preliminary data.</text>
</comment>
<reference evidence="4 5" key="1">
    <citation type="submission" date="2024-05" db="EMBL/GenBank/DDBJ databases">
        <authorList>
            <person name="Jiang F."/>
        </authorList>
    </citation>
    <scope>NUCLEOTIDE SEQUENCE [LARGE SCALE GENOMIC DNA]</scope>
    <source>
        <strain evidence="4 5">LZ166</strain>
    </source>
</reference>
<dbReference type="Pfam" id="PF02086">
    <property type="entry name" value="MethyltransfD12"/>
    <property type="match status" value="1"/>
</dbReference>
<dbReference type="Proteomes" id="UP001556692">
    <property type="component" value="Unassembled WGS sequence"/>
</dbReference>
<dbReference type="GO" id="GO:0008168">
    <property type="term" value="F:methyltransferase activity"/>
    <property type="evidence" value="ECO:0007669"/>
    <property type="project" value="UniProtKB-KW"/>
</dbReference>
<keyword evidence="5" id="KW-1185">Reference proteome</keyword>
<keyword evidence="2" id="KW-0808">Transferase</keyword>
<dbReference type="PRINTS" id="PR00505">
    <property type="entry name" value="D12N6MTFRASE"/>
</dbReference>
<evidence type="ECO:0000256" key="1">
    <source>
        <dbReference type="ARBA" id="ARBA00022603"/>
    </source>
</evidence>
<evidence type="ECO:0000313" key="4">
    <source>
        <dbReference type="EMBL" id="MEX0404066.1"/>
    </source>
</evidence>
<proteinExistence type="predicted"/>
<accession>A0ABV3SBM2</accession>
<dbReference type="Gene3D" id="3.40.50.150">
    <property type="entry name" value="Vaccinia Virus protein VP39"/>
    <property type="match status" value="1"/>
</dbReference>
<evidence type="ECO:0000256" key="3">
    <source>
        <dbReference type="ARBA" id="ARBA00022691"/>
    </source>
</evidence>
<evidence type="ECO:0000256" key="2">
    <source>
        <dbReference type="ARBA" id="ARBA00022679"/>
    </source>
</evidence>
<dbReference type="EMBL" id="JBDPGJ010000001">
    <property type="protein sequence ID" value="MEX0404066.1"/>
    <property type="molecule type" value="Genomic_DNA"/>
</dbReference>
<organism evidence="4 5">
    <name type="scientific">Aquibium pacificus</name>
    <dbReference type="NCBI Taxonomy" id="3153579"/>
    <lineage>
        <taxon>Bacteria</taxon>
        <taxon>Pseudomonadati</taxon>
        <taxon>Pseudomonadota</taxon>
        <taxon>Alphaproteobacteria</taxon>
        <taxon>Hyphomicrobiales</taxon>
        <taxon>Phyllobacteriaceae</taxon>
        <taxon>Aquibium</taxon>
    </lineage>
</organism>
<gene>
    <name evidence="4" type="ORF">ABGN05_00140</name>
</gene>
<sequence length="51" mass="5843">MIAPSRPVLRWHGGKRRLAPWIISHFPPHRAYVEPFGGAASVLIRKSRCYC</sequence>
<evidence type="ECO:0000313" key="5">
    <source>
        <dbReference type="Proteomes" id="UP001556692"/>
    </source>
</evidence>
<dbReference type="InterPro" id="IPR029063">
    <property type="entry name" value="SAM-dependent_MTases_sf"/>
</dbReference>
<dbReference type="SUPFAM" id="SSF53335">
    <property type="entry name" value="S-adenosyl-L-methionine-dependent methyltransferases"/>
    <property type="match status" value="1"/>
</dbReference>
<protein>
    <submittedName>
        <fullName evidence="4">DNA adenine methylase</fullName>
    </submittedName>
</protein>
<name>A0ABV3SBM2_9HYPH</name>
<keyword evidence="1 4" id="KW-0489">Methyltransferase</keyword>